<feature type="non-terminal residue" evidence="1">
    <location>
        <position position="128"/>
    </location>
</feature>
<feature type="non-terminal residue" evidence="1">
    <location>
        <position position="1"/>
    </location>
</feature>
<gene>
    <name evidence="1" type="ORF">g.16911</name>
</gene>
<protein>
    <submittedName>
        <fullName evidence="1">Uncharacterized protein</fullName>
    </submittedName>
</protein>
<evidence type="ECO:0000313" key="1">
    <source>
        <dbReference type="EMBL" id="JAT89425.1"/>
    </source>
</evidence>
<dbReference type="AlphaFoldDB" id="A0A1E1WQX2"/>
<sequence>KIANELMEPGDIEPPHMPTLGCLRQIKHEERTSSHYDTNQVLSLWIMTRVTPYKESIKHISLYPFYVYYWTHAQETCLKNFKKLDRLVLSIDATGSIFKELGPNTKMLVTKHLFLYVLMMKTIKNESS</sequence>
<accession>A0A1E1WQX2</accession>
<organism evidence="1">
    <name type="scientific">Pectinophora gossypiella</name>
    <name type="common">Cotton pink bollworm</name>
    <name type="synonym">Depressaria gossypiella</name>
    <dbReference type="NCBI Taxonomy" id="13191"/>
    <lineage>
        <taxon>Eukaryota</taxon>
        <taxon>Metazoa</taxon>
        <taxon>Ecdysozoa</taxon>
        <taxon>Arthropoda</taxon>
        <taxon>Hexapoda</taxon>
        <taxon>Insecta</taxon>
        <taxon>Pterygota</taxon>
        <taxon>Neoptera</taxon>
        <taxon>Endopterygota</taxon>
        <taxon>Lepidoptera</taxon>
        <taxon>Glossata</taxon>
        <taxon>Ditrysia</taxon>
        <taxon>Gelechioidea</taxon>
        <taxon>Gelechiidae</taxon>
        <taxon>Apatetrinae</taxon>
        <taxon>Pectinophora</taxon>
    </lineage>
</organism>
<dbReference type="EMBL" id="GDQN01001629">
    <property type="protein sequence ID" value="JAT89425.1"/>
    <property type="molecule type" value="Transcribed_RNA"/>
</dbReference>
<name>A0A1E1WQX2_PECGO</name>
<proteinExistence type="predicted"/>
<reference evidence="1" key="1">
    <citation type="submission" date="2015-09" db="EMBL/GenBank/DDBJ databases">
        <title>De novo assembly of Pectinophora gossypiella (Pink Bollworm) gut transcriptome.</title>
        <authorList>
            <person name="Tassone E.E."/>
        </authorList>
    </citation>
    <scope>NUCLEOTIDE SEQUENCE</scope>
</reference>